<dbReference type="Proteomes" id="UP001183629">
    <property type="component" value="Unassembled WGS sequence"/>
</dbReference>
<keyword evidence="3" id="KW-0624">Polysaccharide degradation</keyword>
<comment type="caution">
    <text evidence="6">The sequence shown here is derived from an EMBL/GenBank/DDBJ whole genome shotgun (WGS) entry which is preliminary data.</text>
</comment>
<dbReference type="RefSeq" id="WP_310423909.1">
    <property type="nucleotide sequence ID" value="NZ_JAVDYC010000001.1"/>
</dbReference>
<dbReference type="InterPro" id="IPR018366">
    <property type="entry name" value="CBM2_CS"/>
</dbReference>
<evidence type="ECO:0000256" key="1">
    <source>
        <dbReference type="ARBA" id="ARBA00022801"/>
    </source>
</evidence>
<evidence type="ECO:0000256" key="3">
    <source>
        <dbReference type="ARBA" id="ARBA00023326"/>
    </source>
</evidence>
<proteinExistence type="predicted"/>
<evidence type="ECO:0000313" key="6">
    <source>
        <dbReference type="EMBL" id="MDR7327080.1"/>
    </source>
</evidence>
<dbReference type="InterPro" id="IPR059177">
    <property type="entry name" value="GH29D-like_dom"/>
</dbReference>
<dbReference type="InterPro" id="IPR014867">
    <property type="entry name" value="Spore_coat_CotH_CotH2/3/7"/>
</dbReference>
<dbReference type="InterPro" id="IPR012291">
    <property type="entry name" value="CBM2_carb-bd_dom_sf"/>
</dbReference>
<name>A0AAE3ZY94_9ACTN</name>
<sequence>MSSWKRTVAALAVLVVALPNWGGPAAAEQAPVPASAPADDLRGDITFSVPSGTFTDPVTVALGTAAPNAQIRYTTDGSVPTATSTVYGGPLRLSATTQLRAQAFTGGTATGRTGTQLYVRRSADAAGNDLPLVLIDDYGKGKPGREYVDAAVMLFDPGTAGTTSLAAAPAVATRAGVHLRGQSSAMFDKAPYRVEFRGNDDDDADHPVLGMPADSDWVLRGPFPDKSLIREALVMELSAQLGLATPRHRFVELYFNVDSGPVAAADYQGVYLLEETIKNSKDRLDLKQLDPEDVTEPKITGGYIFSFEWLAAEEPTLPCTGPAATCWNFLEVRDPDPLAPEQRAWLTRHVQQFHDMLHGPNRADYPSWIDVDSWVDTVIINELSRDMDAYVRSTYFHKDRGGPIVAGPMWDHDLTFGVGGFANNTQTAGWQHQNLQIRQPQANDWFTVLAADPAFAERLRTRWRTLRTGVLSEASLTALIQRLTGPLTAGAARNFQKWPNLTAPVVGPFTTPTDPTWQGQVQTLRTWLRQRAAWLDSAAGWGGGTTTPPAGACTATYSTTGQWTGGFQAEVRVTAGDAPLRGWTVALTLADGQRIDQVWNGVLTTGGTGATVGNASWNGTVAAGASTTFGLTGTTSGATTAPSVTCTAT</sequence>
<keyword evidence="1" id="KW-0378">Hydrolase</keyword>
<dbReference type="GO" id="GO:0000272">
    <property type="term" value="P:polysaccharide catabolic process"/>
    <property type="evidence" value="ECO:0007669"/>
    <property type="project" value="UniProtKB-KW"/>
</dbReference>
<dbReference type="SUPFAM" id="SSF49384">
    <property type="entry name" value="Carbohydrate-binding domain"/>
    <property type="match status" value="1"/>
</dbReference>
<evidence type="ECO:0000256" key="4">
    <source>
        <dbReference type="SAM" id="SignalP"/>
    </source>
</evidence>
<dbReference type="AlphaFoldDB" id="A0AAE3ZY94"/>
<dbReference type="SMART" id="SM00637">
    <property type="entry name" value="CBD_II"/>
    <property type="match status" value="1"/>
</dbReference>
<keyword evidence="4" id="KW-0732">Signal</keyword>
<dbReference type="Pfam" id="PF08757">
    <property type="entry name" value="CotH"/>
    <property type="match status" value="1"/>
</dbReference>
<accession>A0AAE3ZY94</accession>
<dbReference type="PROSITE" id="PS00561">
    <property type="entry name" value="CBM2_A"/>
    <property type="match status" value="1"/>
</dbReference>
<dbReference type="Pfam" id="PF00553">
    <property type="entry name" value="CBM_2"/>
    <property type="match status" value="1"/>
</dbReference>
<keyword evidence="2" id="KW-0326">Glycosidase</keyword>
<evidence type="ECO:0000313" key="7">
    <source>
        <dbReference type="Proteomes" id="UP001183629"/>
    </source>
</evidence>
<dbReference type="EMBL" id="JAVDYC010000001">
    <property type="protein sequence ID" value="MDR7327080.1"/>
    <property type="molecule type" value="Genomic_DNA"/>
</dbReference>
<dbReference type="GO" id="GO:0004553">
    <property type="term" value="F:hydrolase activity, hydrolyzing O-glycosyl compounds"/>
    <property type="evidence" value="ECO:0007669"/>
    <property type="project" value="InterPro"/>
</dbReference>
<keyword evidence="7" id="KW-1185">Reference proteome</keyword>
<feature type="chain" id="PRO_5041920485" description="CBM2 domain-containing protein" evidence="4">
    <location>
        <begin position="23"/>
        <end position="649"/>
    </location>
</feature>
<protein>
    <recommendedName>
        <fullName evidence="5">CBM2 domain-containing protein</fullName>
    </recommendedName>
</protein>
<feature type="signal peptide" evidence="4">
    <location>
        <begin position="1"/>
        <end position="22"/>
    </location>
</feature>
<gene>
    <name evidence="6" type="ORF">J2S44_007330</name>
</gene>
<organism evidence="6 7">
    <name type="scientific">Catenuloplanes niger</name>
    <dbReference type="NCBI Taxonomy" id="587534"/>
    <lineage>
        <taxon>Bacteria</taxon>
        <taxon>Bacillati</taxon>
        <taxon>Actinomycetota</taxon>
        <taxon>Actinomycetes</taxon>
        <taxon>Micromonosporales</taxon>
        <taxon>Micromonosporaceae</taxon>
        <taxon>Catenuloplanes</taxon>
    </lineage>
</organism>
<feature type="domain" description="CBM2" evidence="5">
    <location>
        <begin position="546"/>
        <end position="649"/>
    </location>
</feature>
<reference evidence="6 7" key="1">
    <citation type="submission" date="2023-07" db="EMBL/GenBank/DDBJ databases">
        <title>Sequencing the genomes of 1000 actinobacteria strains.</title>
        <authorList>
            <person name="Klenk H.-P."/>
        </authorList>
    </citation>
    <scope>NUCLEOTIDE SEQUENCE [LARGE SCALE GENOMIC DNA]</scope>
    <source>
        <strain evidence="6 7">DSM 44711</strain>
    </source>
</reference>
<evidence type="ECO:0000259" key="5">
    <source>
        <dbReference type="PROSITE" id="PS51173"/>
    </source>
</evidence>
<evidence type="ECO:0000256" key="2">
    <source>
        <dbReference type="ARBA" id="ARBA00023295"/>
    </source>
</evidence>
<dbReference type="PROSITE" id="PS51173">
    <property type="entry name" value="CBM2"/>
    <property type="match status" value="1"/>
</dbReference>
<dbReference type="Gene3D" id="2.60.40.290">
    <property type="match status" value="1"/>
</dbReference>
<keyword evidence="3" id="KW-0119">Carbohydrate metabolism</keyword>
<dbReference type="GO" id="GO:0030247">
    <property type="term" value="F:polysaccharide binding"/>
    <property type="evidence" value="ECO:0007669"/>
    <property type="project" value="UniProtKB-UniRule"/>
</dbReference>
<dbReference type="InterPro" id="IPR001919">
    <property type="entry name" value="CBD2"/>
</dbReference>
<dbReference type="Pfam" id="PF13290">
    <property type="entry name" value="CHB_HEX_C_1"/>
    <property type="match status" value="1"/>
</dbReference>
<dbReference type="InterPro" id="IPR008965">
    <property type="entry name" value="CBM2/CBM3_carb-bd_dom_sf"/>
</dbReference>